<dbReference type="SUPFAM" id="SSF49265">
    <property type="entry name" value="Fibronectin type III"/>
    <property type="match status" value="2"/>
</dbReference>
<evidence type="ECO:0000313" key="4">
    <source>
        <dbReference type="EMBL" id="MCP9611490.1"/>
    </source>
</evidence>
<dbReference type="SUPFAM" id="SSF49785">
    <property type="entry name" value="Galactose-binding domain-like"/>
    <property type="match status" value="2"/>
</dbReference>
<evidence type="ECO:0000256" key="1">
    <source>
        <dbReference type="SAM" id="SignalP"/>
    </source>
</evidence>
<reference evidence="4 5" key="1">
    <citation type="submission" date="2022-07" db="EMBL/GenBank/DDBJ databases">
        <title>Fecal culturing of patients with breast cancer.</title>
        <authorList>
            <person name="Teng N.M.Y."/>
            <person name="Kiu R."/>
            <person name="Evans R."/>
            <person name="Baker D.J."/>
            <person name="Zenner C."/>
            <person name="Robinson S.D."/>
            <person name="Hall L.J."/>
        </authorList>
    </citation>
    <scope>NUCLEOTIDE SEQUENCE [LARGE SCALE GENOMIC DNA]</scope>
    <source>
        <strain evidence="4 5">LH1063</strain>
    </source>
</reference>
<organism evidence="4 5">
    <name type="scientific">Coprobacter tertius</name>
    <dbReference type="NCBI Taxonomy" id="2944915"/>
    <lineage>
        <taxon>Bacteria</taxon>
        <taxon>Pseudomonadati</taxon>
        <taxon>Bacteroidota</taxon>
        <taxon>Bacteroidia</taxon>
        <taxon>Bacteroidales</taxon>
        <taxon>Barnesiellaceae</taxon>
        <taxon>Coprobacter</taxon>
    </lineage>
</organism>
<dbReference type="Proteomes" id="UP001205603">
    <property type="component" value="Unassembled WGS sequence"/>
</dbReference>
<evidence type="ECO:0000313" key="5">
    <source>
        <dbReference type="Proteomes" id="UP001205603"/>
    </source>
</evidence>
<gene>
    <name evidence="4" type="ORF">NMU02_05240</name>
</gene>
<dbReference type="InterPro" id="IPR008979">
    <property type="entry name" value="Galactose-bd-like_sf"/>
</dbReference>
<feature type="domain" description="F5/8 type C" evidence="2">
    <location>
        <begin position="109"/>
        <end position="258"/>
    </location>
</feature>
<dbReference type="InterPro" id="IPR003961">
    <property type="entry name" value="FN3_dom"/>
</dbReference>
<dbReference type="Gene3D" id="2.60.40.10">
    <property type="entry name" value="Immunoglobulins"/>
    <property type="match status" value="3"/>
</dbReference>
<comment type="caution">
    <text evidence="4">The sequence shown here is derived from an EMBL/GenBank/DDBJ whole genome shotgun (WGS) entry which is preliminary data.</text>
</comment>
<accession>A0ABT1MFS8</accession>
<evidence type="ECO:0000259" key="3">
    <source>
        <dbReference type="PROSITE" id="PS50853"/>
    </source>
</evidence>
<feature type="signal peptide" evidence="1">
    <location>
        <begin position="1"/>
        <end position="27"/>
    </location>
</feature>
<proteinExistence type="predicted"/>
<dbReference type="EMBL" id="JANDHW010000004">
    <property type="protein sequence ID" value="MCP9611490.1"/>
    <property type="molecule type" value="Genomic_DNA"/>
</dbReference>
<dbReference type="InterPro" id="IPR000421">
    <property type="entry name" value="FA58C"/>
</dbReference>
<dbReference type="InterPro" id="IPR036116">
    <property type="entry name" value="FN3_sf"/>
</dbReference>
<keyword evidence="5" id="KW-1185">Reference proteome</keyword>
<feature type="chain" id="PRO_5045838998" evidence="1">
    <location>
        <begin position="28"/>
        <end position="957"/>
    </location>
</feature>
<evidence type="ECO:0000259" key="2">
    <source>
        <dbReference type="PROSITE" id="PS50022"/>
    </source>
</evidence>
<keyword evidence="1" id="KW-0732">Signal</keyword>
<dbReference type="RefSeq" id="WP_255026316.1">
    <property type="nucleotide sequence ID" value="NZ_JANDHW010000004.1"/>
</dbReference>
<dbReference type="PROSITE" id="PS50853">
    <property type="entry name" value="FN3"/>
    <property type="match status" value="1"/>
</dbReference>
<dbReference type="Gene3D" id="2.60.120.260">
    <property type="entry name" value="Galactose-binding domain-like"/>
    <property type="match status" value="2"/>
</dbReference>
<dbReference type="InterPro" id="IPR013783">
    <property type="entry name" value="Ig-like_fold"/>
</dbReference>
<protein>
    <submittedName>
        <fullName evidence="4">Fibronectin type III domain-containing protein</fullName>
    </submittedName>
</protein>
<dbReference type="PROSITE" id="PS50022">
    <property type="entry name" value="FA58C_3"/>
    <property type="match status" value="1"/>
</dbReference>
<name>A0ABT1MFS8_9BACT</name>
<dbReference type="CDD" id="cd00063">
    <property type="entry name" value="FN3"/>
    <property type="match status" value="2"/>
</dbReference>
<sequence length="957" mass="107074">MKFNRHTYRKFGVIALGCLMFHGVADAAAPTGVKGRSFTPNSVKLIWTGSEDATEYWVQRSSDGTTFQRVAIVPAGTEFYIDETVSASAPYLYRVVGRKGGISETSDAVGVATLKLPNLSAITADVSGKITSQYAGLNNNENTSKLIDGSVDTKYLFNKNSGWVKYEFPQGAVVTQYSIVSGNDASERDPKNWVLEGSNDNSTWSELDSRNYIAFPGRKAKLHYAISNTKSYKYYRLNIKSNNGGSMTQMAEFTLYADCEITRNDAVPATPSNFKFLSEMSSNGEVQIMPSSNQIILTWSDASDNEDYFVIERSTDNATWDWSTTVDRDNTRYRAVCLTPETHYYFRIKAVNDIGSSDWVSTDATTMNNIPAETINEDWDVHRATLRLQYYDDDIAIYYDDDMDKSITWPKEVFGDIWRYCKKVYGDYSDPRLEVYFHAGKYSGGHPSTWSRADHHYKNILDLGTGAGTNEAWQSYGGNNLDLPVHEIGHIMEGASLHVHGSPERVVWGDSKYAEIFNYDVYVGCGLTDQAERWKKMQMENNDSSTPAPGIYWFRDFYYPIYSQYGGSKLLADFFVYMKKLIPQKNGDYTRDMNMGEFIHCYSAAAGVNLKSQATVAFGWKDEWEFQLTKAQAECPFDYKDPDGNVMEGGAGSASIDANSAENGVENLFDKNEKTFYEATRTSEGETFDIFFSSVKPVILSGYSLTCGSGTLTPPADWTLSVSEDGEQWKVVDTQSGQIFSKAYEEKSYDVTVGDAAYNKFKLSISKLRLGNKITLSEWELRGTLKNIPTAPVGLKLTEETDGLLLQWSDYSIVNDAYVVESSTKAAEGFGELAKLNANQMSYLDTNPLEEDATRYYRVKALGGEAESEYSDVVSTEILGIDGTVTDDADFRKLDEFPGNRVYIYNINGSVVYSGSMTYAKWLQFIQGESGLSGIYLYQIILNSSQAPMYGKIKTIK</sequence>
<dbReference type="Pfam" id="PF00041">
    <property type="entry name" value="fn3"/>
    <property type="match status" value="1"/>
</dbReference>
<dbReference type="SMART" id="SM00060">
    <property type="entry name" value="FN3"/>
    <property type="match status" value="3"/>
</dbReference>
<feature type="domain" description="Fibronectin type-III" evidence="3">
    <location>
        <begin position="270"/>
        <end position="370"/>
    </location>
</feature>